<keyword evidence="1" id="KW-0732">Signal</keyword>
<evidence type="ECO:0000313" key="3">
    <source>
        <dbReference type="Proteomes" id="UP001194468"/>
    </source>
</evidence>
<accession>A0AAD4BYV7</accession>
<dbReference type="Proteomes" id="UP001194468">
    <property type="component" value="Unassembled WGS sequence"/>
</dbReference>
<dbReference type="AlphaFoldDB" id="A0AAD4BYV7"/>
<evidence type="ECO:0000313" key="2">
    <source>
        <dbReference type="EMBL" id="KAF8443307.1"/>
    </source>
</evidence>
<keyword evidence="3" id="KW-1185">Reference proteome</keyword>
<reference evidence="2" key="2">
    <citation type="journal article" date="2020" name="Nat. Commun.">
        <title>Large-scale genome sequencing of mycorrhizal fungi provides insights into the early evolution of symbiotic traits.</title>
        <authorList>
            <person name="Miyauchi S."/>
            <person name="Kiss E."/>
            <person name="Kuo A."/>
            <person name="Drula E."/>
            <person name="Kohler A."/>
            <person name="Sanchez-Garcia M."/>
            <person name="Morin E."/>
            <person name="Andreopoulos B."/>
            <person name="Barry K.W."/>
            <person name="Bonito G."/>
            <person name="Buee M."/>
            <person name="Carver A."/>
            <person name="Chen C."/>
            <person name="Cichocki N."/>
            <person name="Clum A."/>
            <person name="Culley D."/>
            <person name="Crous P.W."/>
            <person name="Fauchery L."/>
            <person name="Girlanda M."/>
            <person name="Hayes R.D."/>
            <person name="Keri Z."/>
            <person name="LaButti K."/>
            <person name="Lipzen A."/>
            <person name="Lombard V."/>
            <person name="Magnuson J."/>
            <person name="Maillard F."/>
            <person name="Murat C."/>
            <person name="Nolan M."/>
            <person name="Ohm R.A."/>
            <person name="Pangilinan J."/>
            <person name="Pereira M.F."/>
            <person name="Perotto S."/>
            <person name="Peter M."/>
            <person name="Pfister S."/>
            <person name="Riley R."/>
            <person name="Sitrit Y."/>
            <person name="Stielow J.B."/>
            <person name="Szollosi G."/>
            <person name="Zifcakova L."/>
            <person name="Stursova M."/>
            <person name="Spatafora J.W."/>
            <person name="Tedersoo L."/>
            <person name="Vaario L.M."/>
            <person name="Yamada A."/>
            <person name="Yan M."/>
            <person name="Wang P."/>
            <person name="Xu J."/>
            <person name="Bruns T."/>
            <person name="Baldrian P."/>
            <person name="Vilgalys R."/>
            <person name="Dunand C."/>
            <person name="Henrissat B."/>
            <person name="Grigoriev I.V."/>
            <person name="Hibbett D."/>
            <person name="Nagy L.G."/>
            <person name="Martin F.M."/>
        </authorList>
    </citation>
    <scope>NUCLEOTIDE SEQUENCE</scope>
    <source>
        <strain evidence="2">BED1</strain>
    </source>
</reference>
<name>A0AAD4BYV7_BOLED</name>
<feature type="chain" id="PRO_5041939506" evidence="1">
    <location>
        <begin position="33"/>
        <end position="143"/>
    </location>
</feature>
<feature type="signal peptide" evidence="1">
    <location>
        <begin position="1"/>
        <end position="32"/>
    </location>
</feature>
<organism evidence="2 3">
    <name type="scientific">Boletus edulis BED1</name>
    <dbReference type="NCBI Taxonomy" id="1328754"/>
    <lineage>
        <taxon>Eukaryota</taxon>
        <taxon>Fungi</taxon>
        <taxon>Dikarya</taxon>
        <taxon>Basidiomycota</taxon>
        <taxon>Agaricomycotina</taxon>
        <taxon>Agaricomycetes</taxon>
        <taxon>Agaricomycetidae</taxon>
        <taxon>Boletales</taxon>
        <taxon>Boletineae</taxon>
        <taxon>Boletaceae</taxon>
        <taxon>Boletoideae</taxon>
        <taxon>Boletus</taxon>
    </lineage>
</organism>
<sequence>MLPLSDKVLLPRLRGLWFFSSWSLWRFQMVLAGMASNLCCKDAHSNEPCMRAHIQVLGIESFSFESPVISGTVGSASDEMSRPIRPNRLNKGSLLFYYAYPSVMSIWSIGLIGNDSDQPSPRNASTMLKADIAKLDHMGVSLS</sequence>
<dbReference type="EMBL" id="WHUW01000008">
    <property type="protein sequence ID" value="KAF8443307.1"/>
    <property type="molecule type" value="Genomic_DNA"/>
</dbReference>
<gene>
    <name evidence="2" type="ORF">L210DRAFT_3171419</name>
</gene>
<proteinExistence type="predicted"/>
<evidence type="ECO:0000256" key="1">
    <source>
        <dbReference type="SAM" id="SignalP"/>
    </source>
</evidence>
<reference evidence="2" key="1">
    <citation type="submission" date="2019-10" db="EMBL/GenBank/DDBJ databases">
        <authorList>
            <consortium name="DOE Joint Genome Institute"/>
            <person name="Kuo A."/>
            <person name="Miyauchi S."/>
            <person name="Kiss E."/>
            <person name="Drula E."/>
            <person name="Kohler A."/>
            <person name="Sanchez-Garcia M."/>
            <person name="Andreopoulos B."/>
            <person name="Barry K.W."/>
            <person name="Bonito G."/>
            <person name="Buee M."/>
            <person name="Carver A."/>
            <person name="Chen C."/>
            <person name="Cichocki N."/>
            <person name="Clum A."/>
            <person name="Culley D."/>
            <person name="Crous P.W."/>
            <person name="Fauchery L."/>
            <person name="Girlanda M."/>
            <person name="Hayes R."/>
            <person name="Keri Z."/>
            <person name="LaButti K."/>
            <person name="Lipzen A."/>
            <person name="Lombard V."/>
            <person name="Magnuson J."/>
            <person name="Maillard F."/>
            <person name="Morin E."/>
            <person name="Murat C."/>
            <person name="Nolan M."/>
            <person name="Ohm R."/>
            <person name="Pangilinan J."/>
            <person name="Pereira M."/>
            <person name="Perotto S."/>
            <person name="Peter M."/>
            <person name="Riley R."/>
            <person name="Sitrit Y."/>
            <person name="Stielow B."/>
            <person name="Szollosi G."/>
            <person name="Zifcakova L."/>
            <person name="Stursova M."/>
            <person name="Spatafora J.W."/>
            <person name="Tedersoo L."/>
            <person name="Vaario L.-M."/>
            <person name="Yamada A."/>
            <person name="Yan M."/>
            <person name="Wang P."/>
            <person name="Xu J."/>
            <person name="Bruns T."/>
            <person name="Baldrian P."/>
            <person name="Vilgalys R."/>
            <person name="Henrissat B."/>
            <person name="Grigoriev I.V."/>
            <person name="Hibbett D."/>
            <person name="Nagy L.G."/>
            <person name="Martin F.M."/>
        </authorList>
    </citation>
    <scope>NUCLEOTIDE SEQUENCE</scope>
    <source>
        <strain evidence="2">BED1</strain>
    </source>
</reference>
<protein>
    <submittedName>
        <fullName evidence="2">Uncharacterized protein</fullName>
    </submittedName>
</protein>
<comment type="caution">
    <text evidence="2">The sequence shown here is derived from an EMBL/GenBank/DDBJ whole genome shotgun (WGS) entry which is preliminary data.</text>
</comment>